<dbReference type="Proteomes" id="UP000199206">
    <property type="component" value="Unassembled WGS sequence"/>
</dbReference>
<sequence>MRFRAAPADALLQASLDPFTAVFHRPSGQTHLLVSPAPEMLAALADGPLSLSDLHDALAAAFQLEDAEGLADRMAELVAAGLVTAEPAA</sequence>
<keyword evidence="2" id="KW-1185">Reference proteome</keyword>
<dbReference type="AlphaFoldDB" id="A0A1H8FXJ0"/>
<dbReference type="OrthoDB" id="7475313at2"/>
<reference evidence="2" key="1">
    <citation type="submission" date="2016-10" db="EMBL/GenBank/DDBJ databases">
        <authorList>
            <person name="Varghese N."/>
            <person name="Submissions S."/>
        </authorList>
    </citation>
    <scope>NUCLEOTIDE SEQUENCE [LARGE SCALE GENOMIC DNA]</scope>
    <source>
        <strain evidence="2">S6-262</strain>
    </source>
</reference>
<gene>
    <name evidence="1" type="ORF">SAMN05192583_2599</name>
</gene>
<dbReference type="InterPro" id="IPR027599">
    <property type="entry name" value="PqqD-rel_X"/>
</dbReference>
<evidence type="ECO:0000313" key="2">
    <source>
        <dbReference type="Proteomes" id="UP000199206"/>
    </source>
</evidence>
<dbReference type="EMBL" id="FOCF01000006">
    <property type="protein sequence ID" value="SEN35957.1"/>
    <property type="molecule type" value="Genomic_DNA"/>
</dbReference>
<name>A0A1H8FXJ0_9SPHN</name>
<dbReference type="STRING" id="1166340.SAMN05192583_2599"/>
<accession>A0A1H8FXJ0</accession>
<protein>
    <submittedName>
        <fullName evidence="1">PqqD family protein, HPr-rel-A system</fullName>
    </submittedName>
</protein>
<dbReference type="NCBIfam" id="TIGR04353">
    <property type="entry name" value="PqqD_rel_X"/>
    <property type="match status" value="1"/>
</dbReference>
<organism evidence="1 2">
    <name type="scientific">Sphingomonas gellani</name>
    <dbReference type="NCBI Taxonomy" id="1166340"/>
    <lineage>
        <taxon>Bacteria</taxon>
        <taxon>Pseudomonadati</taxon>
        <taxon>Pseudomonadota</taxon>
        <taxon>Alphaproteobacteria</taxon>
        <taxon>Sphingomonadales</taxon>
        <taxon>Sphingomonadaceae</taxon>
        <taxon>Sphingomonas</taxon>
    </lineage>
</organism>
<dbReference type="RefSeq" id="WP_093666116.1">
    <property type="nucleotide sequence ID" value="NZ_FOCF01000006.1"/>
</dbReference>
<proteinExistence type="predicted"/>
<evidence type="ECO:0000313" key="1">
    <source>
        <dbReference type="EMBL" id="SEN35957.1"/>
    </source>
</evidence>